<sequence>MAKPGDQSLLEVDPKSIRPLKVSWNSGLGDLCGDPGTCCFGLLCLPCLFGRNYAQFRGNGCCGACCLYFWCPCLACYFASDLRRSIRDKYNLLPEPCNDFTVHCFCSPCALCQESREMRYYDQDVNPAKPQ</sequence>
<dbReference type="InterPro" id="IPR006461">
    <property type="entry name" value="PLAC_motif_containing"/>
</dbReference>
<dbReference type="Proteomes" id="UP001165090">
    <property type="component" value="Unassembled WGS sequence"/>
</dbReference>
<gene>
    <name evidence="1" type="ORF">VaNZ11_010850</name>
</gene>
<evidence type="ECO:0000313" key="2">
    <source>
        <dbReference type="Proteomes" id="UP001165090"/>
    </source>
</evidence>
<dbReference type="Pfam" id="PF04749">
    <property type="entry name" value="PLAC8"/>
    <property type="match status" value="1"/>
</dbReference>
<accession>A0ABQ5SBL4</accession>
<dbReference type="NCBIfam" id="TIGR01571">
    <property type="entry name" value="A_thal_Cys_rich"/>
    <property type="match status" value="1"/>
</dbReference>
<organism evidence="1 2">
    <name type="scientific">Volvox africanus</name>
    <dbReference type="NCBI Taxonomy" id="51714"/>
    <lineage>
        <taxon>Eukaryota</taxon>
        <taxon>Viridiplantae</taxon>
        <taxon>Chlorophyta</taxon>
        <taxon>core chlorophytes</taxon>
        <taxon>Chlorophyceae</taxon>
        <taxon>CS clade</taxon>
        <taxon>Chlamydomonadales</taxon>
        <taxon>Volvocaceae</taxon>
        <taxon>Volvox</taxon>
    </lineage>
</organism>
<comment type="caution">
    <text evidence="1">The sequence shown here is derived from an EMBL/GenBank/DDBJ whole genome shotgun (WGS) entry which is preliminary data.</text>
</comment>
<protein>
    <submittedName>
        <fullName evidence="1">Uncharacterized protein</fullName>
    </submittedName>
</protein>
<dbReference type="EMBL" id="BSDZ01000044">
    <property type="protein sequence ID" value="GLI66863.1"/>
    <property type="molecule type" value="Genomic_DNA"/>
</dbReference>
<dbReference type="PANTHER" id="PTHR15907">
    <property type="entry name" value="DUF614 FAMILY PROTEIN-RELATED"/>
    <property type="match status" value="1"/>
</dbReference>
<proteinExistence type="predicted"/>
<evidence type="ECO:0000313" key="1">
    <source>
        <dbReference type="EMBL" id="GLI66863.1"/>
    </source>
</evidence>
<keyword evidence="2" id="KW-1185">Reference proteome</keyword>
<name>A0ABQ5SBL4_9CHLO</name>
<reference evidence="1 2" key="1">
    <citation type="journal article" date="2023" name="IScience">
        <title>Expanded male sex-determining region conserved during the evolution of homothallism in the green alga Volvox.</title>
        <authorList>
            <person name="Yamamoto K."/>
            <person name="Matsuzaki R."/>
            <person name="Mahakham W."/>
            <person name="Heman W."/>
            <person name="Sekimoto H."/>
            <person name="Kawachi M."/>
            <person name="Minakuchi Y."/>
            <person name="Toyoda A."/>
            <person name="Nozaki H."/>
        </authorList>
    </citation>
    <scope>NUCLEOTIDE SEQUENCE [LARGE SCALE GENOMIC DNA]</scope>
    <source>
        <strain evidence="1 2">NIES-4468</strain>
    </source>
</reference>